<comment type="caution">
    <text evidence="1">The sequence shown here is derived from an EMBL/GenBank/DDBJ whole genome shotgun (WGS) entry which is preliminary data.</text>
</comment>
<evidence type="ECO:0000313" key="2">
    <source>
        <dbReference type="Proteomes" id="UP000029964"/>
    </source>
</evidence>
<dbReference type="Proteomes" id="UP000029964">
    <property type="component" value="Unassembled WGS sequence"/>
</dbReference>
<gene>
    <name evidence="1" type="ORF">ACRE_089200</name>
</gene>
<dbReference type="HOGENOM" id="CLU_2589162_0_0_1"/>
<reference evidence="2" key="1">
    <citation type="journal article" date="2014" name="Genome Announc.">
        <title>Genome sequence and annotation of Acremonium chrysogenum, producer of the beta-lactam antibiotic cephalosporin C.</title>
        <authorList>
            <person name="Terfehr D."/>
            <person name="Dahlmann T.A."/>
            <person name="Specht T."/>
            <person name="Zadra I."/>
            <person name="Kuernsteiner H."/>
            <person name="Kueck U."/>
        </authorList>
    </citation>
    <scope>NUCLEOTIDE SEQUENCE [LARGE SCALE GENOMIC DNA]</scope>
    <source>
        <strain evidence="2">ATCC 11550 / CBS 779.69 / DSM 880 / IAM 14645 / JCM 23072 / IMI 49137</strain>
    </source>
</reference>
<organism evidence="1 2">
    <name type="scientific">Hapsidospora chrysogenum (strain ATCC 11550 / CBS 779.69 / DSM 880 / IAM 14645 / JCM 23072 / IMI 49137)</name>
    <name type="common">Acremonium chrysogenum</name>
    <dbReference type="NCBI Taxonomy" id="857340"/>
    <lineage>
        <taxon>Eukaryota</taxon>
        <taxon>Fungi</taxon>
        <taxon>Dikarya</taxon>
        <taxon>Ascomycota</taxon>
        <taxon>Pezizomycotina</taxon>
        <taxon>Sordariomycetes</taxon>
        <taxon>Hypocreomycetidae</taxon>
        <taxon>Hypocreales</taxon>
        <taxon>Bionectriaceae</taxon>
        <taxon>Hapsidospora</taxon>
    </lineage>
</organism>
<dbReference type="EMBL" id="JPKY01000208">
    <property type="protein sequence ID" value="KFH40415.1"/>
    <property type="molecule type" value="Genomic_DNA"/>
</dbReference>
<dbReference type="AlphaFoldDB" id="A0A086STI3"/>
<protein>
    <submittedName>
        <fullName evidence="1">Uncharacterized protein</fullName>
    </submittedName>
</protein>
<proteinExistence type="predicted"/>
<evidence type="ECO:0000313" key="1">
    <source>
        <dbReference type="EMBL" id="KFH40415.1"/>
    </source>
</evidence>
<keyword evidence="2" id="KW-1185">Reference proteome</keyword>
<accession>A0A086STI3</accession>
<name>A0A086STI3_HAPC1</name>
<sequence length="80" mass="8480">MPSSWETAASAADVELGRGMGSAACCGRLCDSSSMATGTATGSRAIVEMVRRSVLVRGQWSRAVDGRVDWGWTITEIARE</sequence>